<evidence type="ECO:0000313" key="4">
    <source>
        <dbReference type="EMBL" id="MBM6923319.1"/>
    </source>
</evidence>
<dbReference type="SUPFAM" id="SSF52266">
    <property type="entry name" value="SGNH hydrolase"/>
    <property type="match status" value="1"/>
</dbReference>
<feature type="transmembrane region" description="Helical" evidence="2">
    <location>
        <begin position="20"/>
        <end position="41"/>
    </location>
</feature>
<evidence type="ECO:0000313" key="5">
    <source>
        <dbReference type="Proteomes" id="UP000724149"/>
    </source>
</evidence>
<reference evidence="4 5" key="1">
    <citation type="journal article" date="2021" name="Sci. Rep.">
        <title>The distribution of antibiotic resistance genes in chicken gut microbiota commensals.</title>
        <authorList>
            <person name="Juricova H."/>
            <person name="Matiasovicova J."/>
            <person name="Kubasova T."/>
            <person name="Cejkova D."/>
            <person name="Rychlik I."/>
        </authorList>
    </citation>
    <scope>NUCLEOTIDE SEQUENCE [LARGE SCALE GENOMIC DNA]</scope>
    <source>
        <strain evidence="4 5">An564</strain>
    </source>
</reference>
<proteinExistence type="predicted"/>
<dbReference type="Gene3D" id="3.40.50.1110">
    <property type="entry name" value="SGNH hydrolase"/>
    <property type="match status" value="1"/>
</dbReference>
<feature type="domain" description="SGNH hydrolase-type esterase" evidence="3">
    <location>
        <begin position="110"/>
        <end position="277"/>
    </location>
</feature>
<dbReference type="RefSeq" id="WP_177503628.1">
    <property type="nucleotide sequence ID" value="NZ_JACSNR010000005.1"/>
</dbReference>
<evidence type="ECO:0000256" key="2">
    <source>
        <dbReference type="SAM" id="Phobius"/>
    </source>
</evidence>
<keyword evidence="2" id="KW-0812">Transmembrane</keyword>
<dbReference type="InterPro" id="IPR013830">
    <property type="entry name" value="SGNH_hydro"/>
</dbReference>
<organism evidence="4 5">
    <name type="scientific">Hydrogenoanaerobacterium saccharovorans</name>
    <dbReference type="NCBI Taxonomy" id="474960"/>
    <lineage>
        <taxon>Bacteria</taxon>
        <taxon>Bacillati</taxon>
        <taxon>Bacillota</taxon>
        <taxon>Clostridia</taxon>
        <taxon>Eubacteriales</taxon>
        <taxon>Oscillospiraceae</taxon>
        <taxon>Hydrogenoanaerobacterium</taxon>
    </lineage>
</organism>
<name>A0ABS2GPK8_9FIRM</name>
<protein>
    <recommendedName>
        <fullName evidence="3">SGNH hydrolase-type esterase domain-containing protein</fullName>
    </recommendedName>
</protein>
<keyword evidence="5" id="KW-1185">Reference proteome</keyword>
<dbReference type="EMBL" id="JACSNR010000005">
    <property type="protein sequence ID" value="MBM6923319.1"/>
    <property type="molecule type" value="Genomic_DNA"/>
</dbReference>
<feature type="compositionally biased region" description="Low complexity" evidence="1">
    <location>
        <begin position="57"/>
        <end position="86"/>
    </location>
</feature>
<keyword evidence="2" id="KW-0472">Membrane</keyword>
<feature type="region of interest" description="Disordered" evidence="1">
    <location>
        <begin position="55"/>
        <end position="94"/>
    </location>
</feature>
<dbReference type="InterPro" id="IPR036514">
    <property type="entry name" value="SGNH_hydro_sf"/>
</dbReference>
<evidence type="ECO:0000256" key="1">
    <source>
        <dbReference type="SAM" id="MobiDB-lite"/>
    </source>
</evidence>
<keyword evidence="2" id="KW-1133">Transmembrane helix</keyword>
<dbReference type="Proteomes" id="UP000724149">
    <property type="component" value="Unassembled WGS sequence"/>
</dbReference>
<evidence type="ECO:0000259" key="3">
    <source>
        <dbReference type="Pfam" id="PF13472"/>
    </source>
</evidence>
<gene>
    <name evidence="4" type="ORF">H9X81_06410</name>
</gene>
<sequence>MPNQRRSRPVRRSSGSGDVFIPVIIILLGITILSLLIAFVWQKWQDKYDPDYLYPDSRPSSSQSESSSEASEPSSSEESSSEPESSAVQFGQPVPESERVTSAYFNDAVFIGDSLTTGIQLYNILPDTTVLAAVGVGLENIYTQEVIGTEDSKQTILEAADAQQPAKIYVMLGINGLKGLGADKTVELYRDLVQHLKETHPDSIIYVQSFMPINEQKFEANYGYNLTNAEIDECNEKLMAMAGEEQVYYVDVASAIKDETGGLPAEFTTDGLHFKGEYYNKWIDYLKEHTVPET</sequence>
<accession>A0ABS2GPK8</accession>
<dbReference type="Pfam" id="PF13472">
    <property type="entry name" value="Lipase_GDSL_2"/>
    <property type="match status" value="1"/>
</dbReference>
<comment type="caution">
    <text evidence="4">The sequence shown here is derived from an EMBL/GenBank/DDBJ whole genome shotgun (WGS) entry which is preliminary data.</text>
</comment>